<dbReference type="PROSITE" id="PS50805">
    <property type="entry name" value="KRAB"/>
    <property type="match status" value="1"/>
</dbReference>
<name>A0ABM5AJW3_VULVU</name>
<keyword evidence="6" id="KW-1185">Reference proteome</keyword>
<sequence length="640" mass="73070">MLENYGHLLFVGLIVSKPDLVSFLEQRREPWDLQTKKTVAIHPAVSSHDTPSFLSELCKEASFPNVSVGPYKHSVLEKLHLMIDWDNDHKGYIQIEATSHNKNLTAPHGEGYKTLCKTFPFQATSSIKQSVSVGNSSNQILKDTYLWKDNVENLESYHAEDNNLNNLKNRIRPTFQSNMSKHQRFTNEEATARWFQFERSFTKDSTLQNDQTIFSEDRLAQGSESEEQCNQGPNVDKHLRTHSPETHSECNTWGDVFHQRANLVYNTMHRSENPYKYNDCENDLNHSTGVGDHPTIHGRKKPCTYTKPGNLLSQSSRIRTHKTVCSREQAYKGQERSKAVIHQSSSLSITQFIRERNLINVNNVAKHLSANQNLLNITELIQERNLIYVKNVARPLTANQTLFDITNYILERNLTNVKNVARPLTSTQTLLDITDFILERSLMNVRNVARPLYINQVLLNITKSILGRNLMNVKNVARHLSISQALLNITEFTLKRNLINVRNVAKLLTTTLTLVNITESILERNLINVKNVAGPTATGQALFTITNFILERNLMNVKNVARLFSINQALVNISEFILERNLTNVNNAARVFISNQTLLSITKFILERDLINVTNVGRPLSINQTLFDITGFILEQFLQI</sequence>
<reference evidence="6" key="1">
    <citation type="submission" date="2025-05" db="UniProtKB">
        <authorList>
            <consortium name="RefSeq"/>
        </authorList>
    </citation>
    <scope>NUCLEOTIDE SEQUENCE [LARGE SCALE GENOMIC DNA]</scope>
</reference>
<dbReference type="InterPro" id="IPR039938">
    <property type="entry name" value="Sp4-like"/>
</dbReference>
<accession>A0ABM5AJW3</accession>
<keyword evidence="2" id="KW-0677">Repeat</keyword>
<dbReference type="RefSeq" id="XP_072615073.1">
    <property type="nucleotide sequence ID" value="XM_072758972.1"/>
</dbReference>
<dbReference type="InterPro" id="IPR001909">
    <property type="entry name" value="KRAB"/>
</dbReference>
<dbReference type="Gene3D" id="3.30.160.60">
    <property type="entry name" value="Classic Zinc Finger"/>
    <property type="match status" value="1"/>
</dbReference>
<feature type="domain" description="KRAB" evidence="5">
    <location>
        <begin position="1"/>
        <end position="43"/>
    </location>
</feature>
<dbReference type="SUPFAM" id="SSF57667">
    <property type="entry name" value="beta-beta-alpha zinc fingers"/>
    <property type="match status" value="1"/>
</dbReference>
<organism evidence="6 7">
    <name type="scientific">Vulpes vulpes</name>
    <name type="common">Red fox</name>
    <dbReference type="NCBI Taxonomy" id="9627"/>
    <lineage>
        <taxon>Eukaryota</taxon>
        <taxon>Metazoa</taxon>
        <taxon>Chordata</taxon>
        <taxon>Craniata</taxon>
        <taxon>Vertebrata</taxon>
        <taxon>Euteleostomi</taxon>
        <taxon>Mammalia</taxon>
        <taxon>Eutheria</taxon>
        <taxon>Laurasiatheria</taxon>
        <taxon>Carnivora</taxon>
        <taxon>Caniformia</taxon>
        <taxon>Canidae</taxon>
        <taxon>Vulpes</taxon>
    </lineage>
</organism>
<dbReference type="InterPro" id="IPR036236">
    <property type="entry name" value="Znf_C2H2_sf"/>
</dbReference>
<dbReference type="PANTHER" id="PTHR14947">
    <property type="entry name" value="ZINC FINGER PROTEIN"/>
    <property type="match status" value="1"/>
</dbReference>
<dbReference type="GeneID" id="140599048"/>
<reference evidence="7" key="2">
    <citation type="submission" date="2025-08" db="UniProtKB">
        <authorList>
            <consortium name="RefSeq"/>
        </authorList>
    </citation>
    <scope>IDENTIFICATION</scope>
    <source>
        <tissue evidence="7">Cell line</tissue>
    </source>
</reference>
<protein>
    <recommendedName>
        <fullName evidence="5">KRAB domain-containing protein</fullName>
    </recommendedName>
</protein>
<gene>
    <name evidence="7" type="primary">LOC140599048</name>
</gene>
<evidence type="ECO:0000313" key="7">
    <source>
        <dbReference type="RefSeq" id="XP_072615073.1"/>
    </source>
</evidence>
<evidence type="ECO:0000256" key="1">
    <source>
        <dbReference type="ARBA" id="ARBA00022723"/>
    </source>
</evidence>
<evidence type="ECO:0000313" key="6">
    <source>
        <dbReference type="Proteomes" id="UP001652641"/>
    </source>
</evidence>
<keyword evidence="3" id="KW-0863">Zinc-finger</keyword>
<evidence type="ECO:0000256" key="3">
    <source>
        <dbReference type="ARBA" id="ARBA00022771"/>
    </source>
</evidence>
<proteinExistence type="predicted"/>
<evidence type="ECO:0000256" key="2">
    <source>
        <dbReference type="ARBA" id="ARBA00022737"/>
    </source>
</evidence>
<keyword evidence="1" id="KW-0479">Metal-binding</keyword>
<keyword evidence="4" id="KW-0862">Zinc</keyword>
<dbReference type="PANTHER" id="PTHR14947:SF24">
    <property type="entry name" value="ZINC FINGER PROTEIN 781-RELATED"/>
    <property type="match status" value="1"/>
</dbReference>
<evidence type="ECO:0000259" key="5">
    <source>
        <dbReference type="PROSITE" id="PS50805"/>
    </source>
</evidence>
<dbReference type="Proteomes" id="UP001652641">
    <property type="component" value="Chromosome 1"/>
</dbReference>
<evidence type="ECO:0000256" key="4">
    <source>
        <dbReference type="ARBA" id="ARBA00022833"/>
    </source>
</evidence>